<organism evidence="1 2">
    <name type="scientific">Pseudomonas soli</name>
    <dbReference type="NCBI Taxonomy" id="1306993"/>
    <lineage>
        <taxon>Bacteria</taxon>
        <taxon>Pseudomonadati</taxon>
        <taxon>Pseudomonadota</taxon>
        <taxon>Gammaproteobacteria</taxon>
        <taxon>Pseudomonadales</taxon>
        <taxon>Pseudomonadaceae</taxon>
        <taxon>Pseudomonas</taxon>
    </lineage>
</organism>
<accession>A0A2V4HEU2</accession>
<dbReference type="AlphaFoldDB" id="A0A2V4HEU2"/>
<evidence type="ECO:0000313" key="2">
    <source>
        <dbReference type="Proteomes" id="UP000247620"/>
    </source>
</evidence>
<dbReference type="EMBL" id="QJRO01000046">
    <property type="protein sequence ID" value="PYB72714.1"/>
    <property type="molecule type" value="Genomic_DNA"/>
</dbReference>
<proteinExistence type="predicted"/>
<comment type="caution">
    <text evidence="1">The sequence shown here is derived from an EMBL/GenBank/DDBJ whole genome shotgun (WGS) entry which is preliminary data.</text>
</comment>
<gene>
    <name evidence="1" type="ORF">DMX07_26230</name>
</gene>
<evidence type="ECO:0000313" key="1">
    <source>
        <dbReference type="EMBL" id="PYB72714.1"/>
    </source>
</evidence>
<protein>
    <submittedName>
        <fullName evidence="1">Uncharacterized protein</fullName>
    </submittedName>
</protein>
<sequence>MTGVSELNELLIANNCLRSMSMQFDEDTMAYDLSLLIAASENAGAVRISFIDVSQFTSRDLGGGLTQLMHMSVNKVDAGFDRVRYEFCEHEDGKLSFCFSSFSVECVE</sequence>
<reference evidence="1 2" key="1">
    <citation type="submission" date="2018-06" db="EMBL/GenBank/DDBJ databases">
        <title>Pseudomonas diversity within urban Lake Michigan freshwaters.</title>
        <authorList>
            <person name="Batrich M."/>
            <person name="Hatzopoulos T."/>
            <person name="Putonti C."/>
        </authorList>
    </citation>
    <scope>NUCLEOTIDE SEQUENCE [LARGE SCALE GENOMIC DNA]</scope>
    <source>
        <strain evidence="1 2">LBp-160603</strain>
    </source>
</reference>
<name>A0A2V4HEU2_9PSED</name>
<dbReference type="Proteomes" id="UP000247620">
    <property type="component" value="Unassembled WGS sequence"/>
</dbReference>